<comment type="caution">
    <text evidence="2">The sequence shown here is derived from an EMBL/GenBank/DDBJ whole genome shotgun (WGS) entry which is preliminary data.</text>
</comment>
<gene>
    <name evidence="2" type="ORF">CIPAW_09G075100</name>
</gene>
<reference evidence="2" key="1">
    <citation type="submission" date="2020-12" db="EMBL/GenBank/DDBJ databases">
        <title>WGS assembly of Carya illinoinensis cv. Pawnee.</title>
        <authorList>
            <person name="Platts A."/>
            <person name="Shu S."/>
            <person name="Wright S."/>
            <person name="Barry K."/>
            <person name="Edger P."/>
            <person name="Pires J.C."/>
            <person name="Schmutz J."/>
        </authorList>
    </citation>
    <scope>NUCLEOTIDE SEQUENCE</scope>
    <source>
        <tissue evidence="2">Leaf</tissue>
    </source>
</reference>
<evidence type="ECO:0000313" key="3">
    <source>
        <dbReference type="Proteomes" id="UP000811609"/>
    </source>
</evidence>
<proteinExistence type="predicted"/>
<keyword evidence="1" id="KW-0812">Transmembrane</keyword>
<feature type="transmembrane region" description="Helical" evidence="1">
    <location>
        <begin position="14"/>
        <end position="37"/>
    </location>
</feature>
<feature type="transmembrane region" description="Helical" evidence="1">
    <location>
        <begin position="49"/>
        <end position="78"/>
    </location>
</feature>
<dbReference type="Proteomes" id="UP000811609">
    <property type="component" value="Chromosome 9"/>
</dbReference>
<keyword evidence="1" id="KW-0472">Membrane</keyword>
<accession>A0A8T1PM44</accession>
<dbReference type="AlphaFoldDB" id="A0A8T1PM44"/>
<name>A0A8T1PM44_CARIL</name>
<evidence type="ECO:0000256" key="1">
    <source>
        <dbReference type="SAM" id="Phobius"/>
    </source>
</evidence>
<organism evidence="2 3">
    <name type="scientific">Carya illinoinensis</name>
    <name type="common">Pecan</name>
    <dbReference type="NCBI Taxonomy" id="32201"/>
    <lineage>
        <taxon>Eukaryota</taxon>
        <taxon>Viridiplantae</taxon>
        <taxon>Streptophyta</taxon>
        <taxon>Embryophyta</taxon>
        <taxon>Tracheophyta</taxon>
        <taxon>Spermatophyta</taxon>
        <taxon>Magnoliopsida</taxon>
        <taxon>eudicotyledons</taxon>
        <taxon>Gunneridae</taxon>
        <taxon>Pentapetalae</taxon>
        <taxon>rosids</taxon>
        <taxon>fabids</taxon>
        <taxon>Fagales</taxon>
        <taxon>Juglandaceae</taxon>
        <taxon>Carya</taxon>
    </lineage>
</organism>
<evidence type="ECO:0000313" key="2">
    <source>
        <dbReference type="EMBL" id="KAG6641460.1"/>
    </source>
</evidence>
<protein>
    <submittedName>
        <fullName evidence="2">Uncharacterized protein</fullName>
    </submittedName>
</protein>
<feature type="transmembrane region" description="Helical" evidence="1">
    <location>
        <begin position="84"/>
        <end position="106"/>
    </location>
</feature>
<dbReference type="EMBL" id="CM031817">
    <property type="protein sequence ID" value="KAG6641460.1"/>
    <property type="molecule type" value="Genomic_DNA"/>
</dbReference>
<keyword evidence="1" id="KW-1133">Transmembrane helix</keyword>
<keyword evidence="3" id="KW-1185">Reference proteome</keyword>
<sequence>MSSLFLLSPHHSPFSFSFSSSSLLFAFLPSPSLLTLLRMREIQREYESLVLSCLPSFITAAAIVFSGAAVFLLIFLVIQPFHLQQVLIFIVSSLYLSFSFLFCCTLQTILQSHFHSYYPFRDPANKNSSLMNVALVPSFFSSLP</sequence>